<dbReference type="InterPro" id="IPR001227">
    <property type="entry name" value="Ac_transferase_dom_sf"/>
</dbReference>
<keyword evidence="5" id="KW-0808">Transferase</keyword>
<dbReference type="NCBIfam" id="TIGR01733">
    <property type="entry name" value="AA-adenyl-dom"/>
    <property type="match status" value="1"/>
</dbReference>
<dbReference type="Proteomes" id="UP000829364">
    <property type="component" value="Chromosome 2"/>
</dbReference>
<dbReference type="PROSITE" id="PS00455">
    <property type="entry name" value="AMP_BINDING"/>
    <property type="match status" value="1"/>
</dbReference>
<evidence type="ECO:0000256" key="5">
    <source>
        <dbReference type="ARBA" id="ARBA00022679"/>
    </source>
</evidence>
<dbReference type="PROSITE" id="PS52004">
    <property type="entry name" value="KS3_2"/>
    <property type="match status" value="1"/>
</dbReference>
<dbReference type="InterPro" id="IPR014031">
    <property type="entry name" value="Ketoacyl_synth_C"/>
</dbReference>
<feature type="compositionally biased region" description="Low complexity" evidence="9">
    <location>
        <begin position="2187"/>
        <end position="2200"/>
    </location>
</feature>
<dbReference type="SMART" id="SM00823">
    <property type="entry name" value="PKS_PP"/>
    <property type="match status" value="2"/>
</dbReference>
<evidence type="ECO:0000256" key="4">
    <source>
        <dbReference type="ARBA" id="ARBA00022603"/>
    </source>
</evidence>
<dbReference type="GO" id="GO:0004312">
    <property type="term" value="F:fatty acid synthase activity"/>
    <property type="evidence" value="ECO:0007669"/>
    <property type="project" value="TreeGrafter"/>
</dbReference>
<evidence type="ECO:0000259" key="10">
    <source>
        <dbReference type="PROSITE" id="PS50075"/>
    </source>
</evidence>
<dbReference type="Pfam" id="PF02801">
    <property type="entry name" value="Ketoacyl-synt_C"/>
    <property type="match status" value="1"/>
</dbReference>
<dbReference type="InterPro" id="IPR055123">
    <property type="entry name" value="SpnB-like_Rossmann"/>
</dbReference>
<feature type="compositionally biased region" description="Basic and acidic residues" evidence="9">
    <location>
        <begin position="2066"/>
        <end position="2085"/>
    </location>
</feature>
<dbReference type="PROSITE" id="PS50075">
    <property type="entry name" value="CARRIER"/>
    <property type="match status" value="2"/>
</dbReference>
<dbReference type="InterPro" id="IPR009081">
    <property type="entry name" value="PP-bd_ACP"/>
</dbReference>
<gene>
    <name evidence="12" type="ORF">JDV02_002598</name>
</gene>
<dbReference type="Gene3D" id="3.30.70.3290">
    <property type="match status" value="1"/>
</dbReference>
<dbReference type="InterPro" id="IPR020841">
    <property type="entry name" value="PKS_Beta-ketoAc_synthase_dom"/>
</dbReference>
<name>A0A9Q8V8Z6_9HYPO</name>
<evidence type="ECO:0000256" key="3">
    <source>
        <dbReference type="ARBA" id="ARBA00022598"/>
    </source>
</evidence>
<keyword evidence="4" id="KW-0489">Methyltransferase</keyword>
<dbReference type="CDD" id="cd03443">
    <property type="entry name" value="PaaI_thioesterase"/>
    <property type="match status" value="1"/>
</dbReference>
<evidence type="ECO:0000313" key="12">
    <source>
        <dbReference type="EMBL" id="UNI16131.1"/>
    </source>
</evidence>
<dbReference type="InterPro" id="IPR057326">
    <property type="entry name" value="KR_dom"/>
</dbReference>
<dbReference type="OrthoDB" id="5334845at2759"/>
<sequence>MTVLSAEEYRTTIGDFNLTDDASTLGHCVHQLVESAAGGHPDKTALVCGDRAVTYEELNSLADQLADILIEEGIGRGDVVGVGLSRSVHLVAALLAVMKTGAAYVPVDPTYPAERINYMLNDAAAKLAVVSTRTCAALDAWKGTCLNIDEITARMPSTPRSGSGSLGVDVQPEDLAYVLYTSGSTGRPKGVDMSHGAVCNMLLSLQQKPGCSEADRLLAVSTISFDMAVPELFLPLSCGATVVMAQEHHVRDAGALLQLMRRHGVTMMQGTPTIWQMLIDADWSGEPRLVKMLSAGEPLSRQLADDLLNCGDQMWNLYGPTEAAVHATAWNVVRGEEMIVGKPIANYRLYVLGEDLSPVPLGSPGEIYIGGPGLARGYRNKQELTKSQFISNPFHQGLMYRTGDLGCFMSPGKLRVLGRADDQVKIRGHRIEPGEVESVITDHDCVSRAVVISRHGRLVAYCVRMTADAPESRPEIALDRLLRPWVSARLPAYMVPAFFVELDAFPATLNRKIDRKALPDPVPASSVAAKGMVDSTPDADLENQIIAIWSGILGHDQISVHDNFFEIGGDSGRVIRVQTKLKQVLGRSVSPAKLFEHYTVRTLASYIGGGMQKEQNKGNLHQPGGQTNHHEARDEDIAVISMACRLPGGAITPEDFWTLLEKEVDAIIDVPEGRWDDDDAGQNGSYCRRGGFIPSIDMFDAPFFGISPREAASLDPTHALMLEMSWEVLERAGYTTERLRGSQTGVFVGVSSIAAYQHGYDCAGLEGYSITGTAGGTLSGRVSYVLGLEGPAMTIDTACSSSLVATHVACNALRQGECDMAVSGGVSLMLTPGLHAEFSRLGGMSADGSCRAFASDTQGTGWGEGAAAIVLKRLSDAQRDGDVIHAVLRGTAVNHGGRSSASLTTPSGPAQQRLIRTALAAARLQPGDIDYVEAHGTGTRLGDPIEAGALGEVFGEDRGIQEHGRSGTLWVGSAKSNIGHTQAAAGLVGMVKVMLAMRHNSLPPTLHVNGVPTREVDWEAVGMAPVQKQQPWPPNKSGRRRRAGVSAFGIGGTNAHAIIEEPPPPPPPPSLRGAQSAPLPRVLPLLLSGRSEAALRDQADKLRRHLMSSKGGDEDEHRALGNVAYSLATTRNHFKHRLVLRAKDKAELLCKLANASGGGIDYNNATSPSSLRSERKKPRVAMLFTGQGSQWAGMGKGLAGQYPVFRASLEAIADKFKTHLDAPLLQVMWADPSSEASELLERTEYAQPALFALEVALWRLWESWGVRPDIVLGHSVGELAAAHVAGIMGIDDACRLVAERGRLMQPLSGHSGGGGMVSLEANASEVTDAIATLGLHSKIDIASHNTPTQSVASGDVDALASLVAYFADKGRKSTKLGVSHAFHSHHMDSALDCLARAAATVRFQPAQTTIVSSVTGAVAHIGQLGEASYWAHQARAPVRFSDGIRTLVDQGVDVFLELGPRAVLCSMGAACVEDANVANSIAWLCSLAPKKEDAADFIQGSLAQLHVRHVPVDWPGYFRPFDCRRVELPTYSFQRSSYSNGTASIKRTASAPKKCSGSDVGDAGSPAIDGPQRFQFDINWHQIKTGDEIVSPLSGSWGLLCPNGEVAWAEEVSLALLSSPSSSASPTSSPSPSSLSPVLPRLVHISHLKDAQHLDGVICLWDSHTEHIQQDVRTLTELALAQLQDAARTAFAPPIVWITRQAVGTGVDDDGAVQGLAAAPLWGLMRTARSEHPNLRLRLIDLSERQANINGLASALALSDEPECALRKGGLVFVPRMERRAPSLSGVRRHHGPPTTTTGTRLPCREGAVLITGGTGGIGQRVARWLVGTHGIRDLVLVSRRGAAAPGATSLANDLARLGARVSLVAGDVADHDGVKAIMSHFNQSRPLRGVIHAAGALDDSVLAALTPQRCDATFAPKAFGALHLHRLTRGMDLDFFVLFSSVSGILGTAGQGNYAAANTFLDALAYSRRAQNLAATAIAWGLWDGDGMAARISPSSRVRFAQSGLDALSPEEGLELLGLAVSARESHALTVAAAFSVERLQAYYQDGAQESPSLLRSLIGSGRNGGDEDVKRAARRQGRGESRQCDGSATRTTLHEAATDEERAALMLAAVRSAVAKNLGFLSPEDVDMDLPLQQMGLDSLTAVLTRNELAALTGLALPANTTLGYQSVRALAELLLSLIPRGARASPTSSATETTGASTPPPTPAPTCSDNSQDVPSDSSPSTTAPNSRLLCPALGLVPPHSPPQLFASSWSYFETLAWCSRLLQESSPTTGLLPGHGQAIGFVLPGFNPSSPERDQFIGGTLSHRSENGKHGNNKACSSTMNKNTPPPLRHMLCLFRPSDAAHLADASRPIQRVVTLFALGDGTSGFPGMVHGGLIATLLDESLGAVNELNAALGKRQQGGGTSTNINVTASLSIEYLAPLTTMEEVVCVTAWLAGVRGQKTIVKAEVSDSRGGILAAAESTWATVAVPSATLA</sequence>
<dbReference type="InterPro" id="IPR000873">
    <property type="entry name" value="AMP-dep_synth/lig_dom"/>
</dbReference>
<keyword evidence="3" id="KW-0436">Ligase</keyword>
<dbReference type="InterPro" id="IPR006162">
    <property type="entry name" value="Ppantetheine_attach_site"/>
</dbReference>
<feature type="domain" description="Carrier" evidence="10">
    <location>
        <begin position="2106"/>
        <end position="2181"/>
    </location>
</feature>
<dbReference type="GO" id="GO:0016874">
    <property type="term" value="F:ligase activity"/>
    <property type="evidence" value="ECO:0007669"/>
    <property type="project" value="UniProtKB-KW"/>
</dbReference>
<dbReference type="InterPro" id="IPR025110">
    <property type="entry name" value="AMP-bd_C"/>
</dbReference>
<dbReference type="InterPro" id="IPR050091">
    <property type="entry name" value="PKS_NRPS_Biosynth_Enz"/>
</dbReference>
<dbReference type="InterPro" id="IPR045851">
    <property type="entry name" value="AMP-bd_C_sf"/>
</dbReference>
<dbReference type="GO" id="GO:0031177">
    <property type="term" value="F:phosphopantetheine binding"/>
    <property type="evidence" value="ECO:0007669"/>
    <property type="project" value="InterPro"/>
</dbReference>
<dbReference type="PANTHER" id="PTHR43775">
    <property type="entry name" value="FATTY ACID SYNTHASE"/>
    <property type="match status" value="1"/>
</dbReference>
<dbReference type="InterPro" id="IPR014043">
    <property type="entry name" value="Acyl_transferase_dom"/>
</dbReference>
<dbReference type="RefSeq" id="XP_047839612.1">
    <property type="nucleotide sequence ID" value="XM_047983640.1"/>
</dbReference>
<dbReference type="Gene3D" id="3.40.50.720">
    <property type="entry name" value="NAD(P)-binding Rossmann-like Domain"/>
    <property type="match status" value="1"/>
</dbReference>
<dbReference type="SUPFAM" id="SSF53901">
    <property type="entry name" value="Thiolase-like"/>
    <property type="match status" value="1"/>
</dbReference>
<dbReference type="InterPro" id="IPR020806">
    <property type="entry name" value="PKS_PP-bd"/>
</dbReference>
<dbReference type="InterPro" id="IPR006683">
    <property type="entry name" value="Thioestr_dom"/>
</dbReference>
<keyword evidence="2" id="KW-0597">Phosphoprotein</keyword>
<dbReference type="InterPro" id="IPR036291">
    <property type="entry name" value="NAD(P)-bd_dom_sf"/>
</dbReference>
<dbReference type="Pfam" id="PF13193">
    <property type="entry name" value="AMP-binding_C"/>
    <property type="match status" value="1"/>
</dbReference>
<dbReference type="Gene3D" id="3.10.129.10">
    <property type="entry name" value="Hotdog Thioesterase"/>
    <property type="match status" value="1"/>
</dbReference>
<feature type="region of interest" description="Disordered" evidence="9">
    <location>
        <begin position="2186"/>
        <end position="2229"/>
    </location>
</feature>
<dbReference type="InterPro" id="IPR016039">
    <property type="entry name" value="Thiolase-like"/>
</dbReference>
<dbReference type="FunFam" id="3.40.50.980:FF:000001">
    <property type="entry name" value="Non-ribosomal peptide synthetase"/>
    <property type="match status" value="1"/>
</dbReference>
<keyword evidence="13" id="KW-1185">Reference proteome</keyword>
<dbReference type="Pfam" id="PF00501">
    <property type="entry name" value="AMP-binding"/>
    <property type="match status" value="1"/>
</dbReference>
<dbReference type="KEGG" id="ptkz:JDV02_002598"/>
<dbReference type="GO" id="GO:0016491">
    <property type="term" value="F:oxidoreductase activity"/>
    <property type="evidence" value="ECO:0007669"/>
    <property type="project" value="UniProtKB-KW"/>
</dbReference>
<dbReference type="PANTHER" id="PTHR43775:SF51">
    <property type="entry name" value="INACTIVE PHENOLPHTHIOCEROL SYNTHESIS POLYKETIDE SYNTHASE TYPE I PKS1-RELATED"/>
    <property type="match status" value="1"/>
</dbReference>
<reference evidence="12" key="1">
    <citation type="submission" date="2021-11" db="EMBL/GenBank/DDBJ databases">
        <title>Purpureocillium_takamizusanense_genome.</title>
        <authorList>
            <person name="Nguyen N.-H."/>
        </authorList>
    </citation>
    <scope>NUCLEOTIDE SEQUENCE</scope>
    <source>
        <strain evidence="12">PT3</strain>
    </source>
</reference>
<protein>
    <submittedName>
        <fullName evidence="12">PKS/NRPS-like protein biosynthetic cluster</fullName>
    </submittedName>
</protein>
<dbReference type="Gene3D" id="2.30.38.10">
    <property type="entry name" value="Luciferase, Domain 3"/>
    <property type="match status" value="1"/>
</dbReference>
<dbReference type="SMART" id="SM00822">
    <property type="entry name" value="PKS_KR"/>
    <property type="match status" value="1"/>
</dbReference>
<proteinExistence type="inferred from homology"/>
<organism evidence="12 13">
    <name type="scientific">Purpureocillium takamizusanense</name>
    <dbReference type="NCBI Taxonomy" id="2060973"/>
    <lineage>
        <taxon>Eukaryota</taxon>
        <taxon>Fungi</taxon>
        <taxon>Dikarya</taxon>
        <taxon>Ascomycota</taxon>
        <taxon>Pezizomycotina</taxon>
        <taxon>Sordariomycetes</taxon>
        <taxon>Hypocreomycetidae</taxon>
        <taxon>Hypocreales</taxon>
        <taxon>Ophiocordycipitaceae</taxon>
        <taxon>Purpureocillium</taxon>
    </lineage>
</organism>
<dbReference type="Pfam" id="PF00698">
    <property type="entry name" value="Acyl_transf_1"/>
    <property type="match status" value="1"/>
</dbReference>
<dbReference type="Pfam" id="PF00550">
    <property type="entry name" value="PP-binding"/>
    <property type="match status" value="2"/>
</dbReference>
<dbReference type="Pfam" id="PF08659">
    <property type="entry name" value="KR"/>
    <property type="match status" value="1"/>
</dbReference>
<dbReference type="InterPro" id="IPR029069">
    <property type="entry name" value="HotDog_dom_sf"/>
</dbReference>
<dbReference type="Pfam" id="PF16197">
    <property type="entry name" value="KAsynt_C_assoc"/>
    <property type="match status" value="1"/>
</dbReference>
<dbReference type="GO" id="GO:0032259">
    <property type="term" value="P:methylation"/>
    <property type="evidence" value="ECO:0007669"/>
    <property type="project" value="UniProtKB-KW"/>
</dbReference>
<dbReference type="InterPro" id="IPR032821">
    <property type="entry name" value="PKS_assoc"/>
</dbReference>
<dbReference type="GO" id="GO:0008168">
    <property type="term" value="F:methyltransferase activity"/>
    <property type="evidence" value="ECO:0007669"/>
    <property type="project" value="UniProtKB-KW"/>
</dbReference>
<dbReference type="GO" id="GO:0044550">
    <property type="term" value="P:secondary metabolite biosynthetic process"/>
    <property type="evidence" value="ECO:0007669"/>
    <property type="project" value="UniProtKB-ARBA"/>
</dbReference>
<evidence type="ECO:0000256" key="7">
    <source>
        <dbReference type="ARBA" id="ARBA00023268"/>
    </source>
</evidence>
<keyword evidence="6" id="KW-0560">Oxidoreductase</keyword>
<keyword evidence="1" id="KW-0596">Phosphopantetheine</keyword>
<evidence type="ECO:0000256" key="1">
    <source>
        <dbReference type="ARBA" id="ARBA00022450"/>
    </source>
</evidence>
<feature type="domain" description="Carrier" evidence="10">
    <location>
        <begin position="536"/>
        <end position="611"/>
    </location>
</feature>
<dbReference type="Pfam" id="PF00109">
    <property type="entry name" value="ketoacyl-synt"/>
    <property type="match status" value="1"/>
</dbReference>
<accession>A0A9Q8V8Z6</accession>
<keyword evidence="7" id="KW-0511">Multifunctional enzyme</keyword>
<dbReference type="CDD" id="cd00833">
    <property type="entry name" value="PKS"/>
    <property type="match status" value="1"/>
</dbReference>
<feature type="compositionally biased region" description="Polar residues" evidence="9">
    <location>
        <begin position="2210"/>
        <end position="2229"/>
    </location>
</feature>
<dbReference type="GeneID" id="72064559"/>
<dbReference type="InterPro" id="IPR014030">
    <property type="entry name" value="Ketoacyl_synth_N"/>
</dbReference>
<evidence type="ECO:0000313" key="13">
    <source>
        <dbReference type="Proteomes" id="UP000829364"/>
    </source>
</evidence>
<feature type="region of interest" description="Disordered" evidence="9">
    <location>
        <begin position="2057"/>
        <end position="2095"/>
    </location>
</feature>
<dbReference type="Gene3D" id="3.40.50.980">
    <property type="match status" value="2"/>
</dbReference>
<dbReference type="PROSITE" id="PS00012">
    <property type="entry name" value="PHOSPHOPANTETHEINE"/>
    <property type="match status" value="1"/>
</dbReference>
<feature type="domain" description="Ketosynthase family 3 (KS3)" evidence="11">
    <location>
        <begin position="634"/>
        <end position="1061"/>
    </location>
</feature>
<evidence type="ECO:0000259" key="11">
    <source>
        <dbReference type="PROSITE" id="PS52004"/>
    </source>
</evidence>
<dbReference type="InterPro" id="IPR013968">
    <property type="entry name" value="PKS_KR"/>
</dbReference>
<feature type="region of interest" description="Disordered" evidence="9">
    <location>
        <begin position="2304"/>
        <end position="2326"/>
    </location>
</feature>
<evidence type="ECO:0000256" key="9">
    <source>
        <dbReference type="SAM" id="MobiDB-lite"/>
    </source>
</evidence>
<dbReference type="SUPFAM" id="SSF52151">
    <property type="entry name" value="FabD/lysophospholipase-like"/>
    <property type="match status" value="1"/>
</dbReference>
<dbReference type="Pfam" id="PF03061">
    <property type="entry name" value="4HBT"/>
    <property type="match status" value="1"/>
</dbReference>
<dbReference type="SMART" id="SM00825">
    <property type="entry name" value="PKS_KS"/>
    <property type="match status" value="1"/>
</dbReference>
<dbReference type="InterPro" id="IPR020845">
    <property type="entry name" value="AMP-binding_CS"/>
</dbReference>
<dbReference type="SUPFAM" id="SSF51735">
    <property type="entry name" value="NAD(P)-binding Rossmann-fold domains"/>
    <property type="match status" value="2"/>
</dbReference>
<dbReference type="CDD" id="cd08956">
    <property type="entry name" value="KR_3_FAS_SDR_x"/>
    <property type="match status" value="1"/>
</dbReference>
<dbReference type="SUPFAM" id="SSF54637">
    <property type="entry name" value="Thioesterase/thiol ester dehydrase-isomerase"/>
    <property type="match status" value="1"/>
</dbReference>
<dbReference type="FunFam" id="3.40.47.10:FF:000019">
    <property type="entry name" value="Polyketide synthase type I"/>
    <property type="match status" value="1"/>
</dbReference>
<comment type="similarity">
    <text evidence="8">Belongs to the NRP synthetase family.</text>
</comment>
<dbReference type="Gene3D" id="3.30.300.30">
    <property type="match status" value="1"/>
</dbReference>
<dbReference type="Gene3D" id="3.40.47.10">
    <property type="match status" value="1"/>
</dbReference>
<dbReference type="SUPFAM" id="SSF56801">
    <property type="entry name" value="Acetyl-CoA synthetase-like"/>
    <property type="match status" value="1"/>
</dbReference>
<evidence type="ECO:0000256" key="2">
    <source>
        <dbReference type="ARBA" id="ARBA00022553"/>
    </source>
</evidence>
<dbReference type="InterPro" id="IPR016036">
    <property type="entry name" value="Malonyl_transacylase_ACP-bd"/>
</dbReference>
<dbReference type="SMART" id="SM00827">
    <property type="entry name" value="PKS_AT"/>
    <property type="match status" value="1"/>
</dbReference>
<dbReference type="SUPFAM" id="SSF47336">
    <property type="entry name" value="ACP-like"/>
    <property type="match status" value="2"/>
</dbReference>
<evidence type="ECO:0000256" key="6">
    <source>
        <dbReference type="ARBA" id="ARBA00023002"/>
    </source>
</evidence>
<dbReference type="InterPro" id="IPR010071">
    <property type="entry name" value="AA_adenyl_dom"/>
</dbReference>
<dbReference type="SUPFAM" id="SSF55048">
    <property type="entry name" value="Probable ACP-binding domain of malonyl-CoA ACP transacylase"/>
    <property type="match status" value="1"/>
</dbReference>
<dbReference type="Pfam" id="PF22953">
    <property type="entry name" value="SpnB_Rossmann"/>
    <property type="match status" value="1"/>
</dbReference>
<dbReference type="Gene3D" id="3.40.366.10">
    <property type="entry name" value="Malonyl-Coenzyme A Acyl Carrier Protein, domain 2"/>
    <property type="match status" value="1"/>
</dbReference>
<dbReference type="Gene3D" id="1.10.1200.10">
    <property type="entry name" value="ACP-like"/>
    <property type="match status" value="2"/>
</dbReference>
<evidence type="ECO:0000256" key="8">
    <source>
        <dbReference type="ARBA" id="ARBA00029454"/>
    </source>
</evidence>
<dbReference type="InterPro" id="IPR016035">
    <property type="entry name" value="Acyl_Trfase/lysoPLipase"/>
</dbReference>
<dbReference type="CDD" id="cd05930">
    <property type="entry name" value="A_NRPS"/>
    <property type="match status" value="1"/>
</dbReference>
<dbReference type="EMBL" id="CP086355">
    <property type="protein sequence ID" value="UNI16131.1"/>
    <property type="molecule type" value="Genomic_DNA"/>
</dbReference>
<dbReference type="GO" id="GO:0006633">
    <property type="term" value="P:fatty acid biosynthetic process"/>
    <property type="evidence" value="ECO:0007669"/>
    <property type="project" value="TreeGrafter"/>
</dbReference>
<dbReference type="InterPro" id="IPR036736">
    <property type="entry name" value="ACP-like_sf"/>
</dbReference>
<dbReference type="FunFam" id="3.40.50.12780:FF:000012">
    <property type="entry name" value="Non-ribosomal peptide synthetase"/>
    <property type="match status" value="1"/>
</dbReference>